<feature type="transmembrane region" description="Helical" evidence="13">
    <location>
        <begin position="27"/>
        <end position="48"/>
    </location>
</feature>
<keyword evidence="8 13" id="KW-0406">Ion transport</keyword>
<dbReference type="AlphaFoldDB" id="A0A6S4GS05"/>
<evidence type="ECO:0000256" key="11">
    <source>
        <dbReference type="ARBA" id="ARBA00025198"/>
    </source>
</evidence>
<keyword evidence="17" id="KW-1185">Reference proteome</keyword>
<evidence type="ECO:0000313" key="17">
    <source>
        <dbReference type="Proteomes" id="UP000030902"/>
    </source>
</evidence>
<dbReference type="InterPro" id="IPR050059">
    <property type="entry name" value="ATP_synthase_B_chain"/>
</dbReference>
<dbReference type="GO" id="GO:0005886">
    <property type="term" value="C:plasma membrane"/>
    <property type="evidence" value="ECO:0007669"/>
    <property type="project" value="UniProtKB-SubCell"/>
</dbReference>
<dbReference type="CDD" id="cd06503">
    <property type="entry name" value="ATP-synt_Fo_b"/>
    <property type="match status" value="1"/>
</dbReference>
<evidence type="ECO:0000256" key="15">
    <source>
        <dbReference type="SAM" id="Coils"/>
    </source>
</evidence>
<evidence type="ECO:0000256" key="3">
    <source>
        <dbReference type="ARBA" id="ARBA00022475"/>
    </source>
</evidence>
<accession>A0A6S4GS05</accession>
<dbReference type="Proteomes" id="UP000030902">
    <property type="component" value="Chromosome"/>
</dbReference>
<evidence type="ECO:0000256" key="6">
    <source>
        <dbReference type="ARBA" id="ARBA00022781"/>
    </source>
</evidence>
<evidence type="ECO:0000256" key="10">
    <source>
        <dbReference type="ARBA" id="ARBA00023310"/>
    </source>
</evidence>
<dbReference type="SUPFAM" id="SSF81573">
    <property type="entry name" value="F1F0 ATP synthase subunit B, membrane domain"/>
    <property type="match status" value="1"/>
</dbReference>
<dbReference type="GO" id="GO:0045259">
    <property type="term" value="C:proton-transporting ATP synthase complex"/>
    <property type="evidence" value="ECO:0007669"/>
    <property type="project" value="UniProtKB-KW"/>
</dbReference>
<comment type="function">
    <text evidence="13">Component of the F(0) channel, it forms part of the peripheral stalk, linking F(1) to F(0).</text>
</comment>
<evidence type="ECO:0000256" key="5">
    <source>
        <dbReference type="ARBA" id="ARBA00022692"/>
    </source>
</evidence>
<protein>
    <recommendedName>
        <fullName evidence="13">ATP synthase subunit b</fullName>
    </recommendedName>
    <alternativeName>
        <fullName evidence="13">ATP synthase F(0) sector subunit b</fullName>
    </alternativeName>
    <alternativeName>
        <fullName evidence="13">ATPase subunit I</fullName>
    </alternativeName>
    <alternativeName>
        <fullName evidence="13">F-type ATPase subunit b</fullName>
        <shortName evidence="13">F-ATPase subunit b</shortName>
    </alternativeName>
</protein>
<keyword evidence="3 13" id="KW-1003">Cell membrane</keyword>
<evidence type="ECO:0000256" key="7">
    <source>
        <dbReference type="ARBA" id="ARBA00022989"/>
    </source>
</evidence>
<feature type="coiled-coil region" evidence="15">
    <location>
        <begin position="56"/>
        <end position="127"/>
    </location>
</feature>
<dbReference type="Gene3D" id="1.20.5.620">
    <property type="entry name" value="F1F0 ATP synthase subunit B, membrane domain"/>
    <property type="match status" value="1"/>
</dbReference>
<keyword evidence="15" id="KW-0175">Coiled coil</keyword>
<evidence type="ECO:0000256" key="9">
    <source>
        <dbReference type="ARBA" id="ARBA00023136"/>
    </source>
</evidence>
<dbReference type="EMBL" id="CP007496">
    <property type="protein sequence ID" value="AJA06792.1"/>
    <property type="molecule type" value="Genomic_DNA"/>
</dbReference>
<dbReference type="GO" id="GO:0046961">
    <property type="term" value="F:proton-transporting ATPase activity, rotational mechanism"/>
    <property type="evidence" value="ECO:0007669"/>
    <property type="project" value="TreeGrafter"/>
</dbReference>
<name>A0A6S4GS05_9BACT</name>
<evidence type="ECO:0000256" key="4">
    <source>
        <dbReference type="ARBA" id="ARBA00022547"/>
    </source>
</evidence>
<evidence type="ECO:0000256" key="2">
    <source>
        <dbReference type="ARBA" id="ARBA00022448"/>
    </source>
</evidence>
<keyword evidence="4 13" id="KW-0138">CF(0)</keyword>
<dbReference type="KEGG" id="sox:TM7x_01445"/>
<keyword evidence="5 13" id="KW-0812">Transmembrane</keyword>
<reference evidence="16 17" key="1">
    <citation type="journal article" date="2015" name="Proc. Natl. Acad. Sci. U.S.A.">
        <title>Cultivation of a human-associated TM7 phylotype reveals a reduced genome and epibiotic parasitic lifestyle.</title>
        <authorList>
            <person name="He X."/>
            <person name="McLean J.S."/>
            <person name="Edlund A."/>
            <person name="Yooseph S."/>
            <person name="Hall A.P."/>
            <person name="Liu S.Y."/>
            <person name="Dorrestein P.C."/>
            <person name="Esquenazi E."/>
            <person name="Hunter R.C."/>
            <person name="Cheng G."/>
            <person name="Nelson K.E."/>
            <person name="Lux R."/>
            <person name="Shi W."/>
        </authorList>
    </citation>
    <scope>NUCLEOTIDE SEQUENCE [LARGE SCALE GENOMIC DNA]</scope>
    <source>
        <strain evidence="16 17">TM7x</strain>
    </source>
</reference>
<sequence length="180" mass="19668">MERILTQFANSGASEKADLLSSLGIDWTLLALQTVAFLILLFVLRKFVYPPMMEMLVKREKDLKAADAAAKSAKENADRAEEMTAEMVRKARVEASNIVASAREEAAEVVEEAAKKATAKSEALIKEAHNTIAQEVKNAKKELHNSTLELVAEAAGKVLNEKINSKKDAKLISTALEEAE</sequence>
<dbReference type="PANTHER" id="PTHR33445">
    <property type="entry name" value="ATP SYNTHASE SUBUNIT B', CHLOROPLASTIC"/>
    <property type="match status" value="1"/>
</dbReference>
<comment type="subunit">
    <text evidence="13">F-type ATPases have 2 components, F(1) - the catalytic core - and F(0) - the membrane proton channel. F(1) has five subunits: alpha(3), beta(3), gamma(1), delta(1), epsilon(1). F(0) has three main subunits: a(1), b(2) and c(10-14). The alpha and beta chains form an alternating ring which encloses part of the gamma chain. F(1) is attached to F(0) by a central stalk formed by the gamma and epsilon chains, while a peripheral stalk is formed by the delta and b chains.</text>
</comment>
<dbReference type="InterPro" id="IPR005864">
    <property type="entry name" value="ATP_synth_F0_bsu_bac"/>
</dbReference>
<keyword evidence="7 13" id="KW-1133">Transmembrane helix</keyword>
<keyword evidence="6 13" id="KW-0375">Hydrogen ion transport</keyword>
<dbReference type="RefSeq" id="WP_039327200.1">
    <property type="nucleotide sequence ID" value="NZ_CP007496.1"/>
</dbReference>
<dbReference type="InterPro" id="IPR002146">
    <property type="entry name" value="ATP_synth_b/b'su_bac/chlpt"/>
</dbReference>
<keyword evidence="10 13" id="KW-0066">ATP synthesis</keyword>
<dbReference type="GO" id="GO:0012505">
    <property type="term" value="C:endomembrane system"/>
    <property type="evidence" value="ECO:0007669"/>
    <property type="project" value="UniProtKB-SubCell"/>
</dbReference>
<evidence type="ECO:0000313" key="16">
    <source>
        <dbReference type="EMBL" id="AJA06792.1"/>
    </source>
</evidence>
<comment type="function">
    <text evidence="11 13">F(1)F(0) ATP synthase produces ATP from ADP in the presence of a proton or sodium gradient. F-type ATPases consist of two structural domains, F(1) containing the extramembraneous catalytic core and F(0) containing the membrane proton channel, linked together by a central stalk and a peripheral stalk. During catalysis, ATP synthesis in the catalytic domain of F(1) is coupled via a rotary mechanism of the central stalk subunits to proton translocation.</text>
</comment>
<gene>
    <name evidence="13" type="primary">atpF</name>
    <name evidence="16" type="ORF">TM7x_01445</name>
</gene>
<dbReference type="NCBIfam" id="TIGR01144">
    <property type="entry name" value="ATP_synt_b"/>
    <property type="match status" value="1"/>
</dbReference>
<comment type="similarity">
    <text evidence="1 13 14">Belongs to the ATPase B chain family.</text>
</comment>
<evidence type="ECO:0000256" key="8">
    <source>
        <dbReference type="ARBA" id="ARBA00023065"/>
    </source>
</evidence>
<organism evidence="16 17">
    <name type="scientific">Candidatus Nanosynbacter lyticus</name>
    <dbReference type="NCBI Taxonomy" id="2093824"/>
    <lineage>
        <taxon>Bacteria</taxon>
        <taxon>Candidatus Saccharimonadota</taxon>
        <taxon>Candidatus Saccharimonadia</taxon>
        <taxon>Candidatus Nanosynbacterales</taxon>
        <taxon>Candidatus Nanosynbacteraceae</taxon>
        <taxon>Candidatus Nanosynbacter</taxon>
    </lineage>
</organism>
<dbReference type="PANTHER" id="PTHR33445:SF1">
    <property type="entry name" value="ATP SYNTHASE SUBUNIT B"/>
    <property type="match status" value="1"/>
</dbReference>
<dbReference type="Pfam" id="PF00430">
    <property type="entry name" value="ATP-synt_B"/>
    <property type="match status" value="1"/>
</dbReference>
<keyword evidence="2 13" id="KW-0813">Transport</keyword>
<evidence type="ECO:0000256" key="12">
    <source>
        <dbReference type="ARBA" id="ARBA00037847"/>
    </source>
</evidence>
<evidence type="ECO:0000256" key="1">
    <source>
        <dbReference type="ARBA" id="ARBA00005513"/>
    </source>
</evidence>
<dbReference type="GO" id="GO:0046933">
    <property type="term" value="F:proton-transporting ATP synthase activity, rotational mechanism"/>
    <property type="evidence" value="ECO:0007669"/>
    <property type="project" value="UniProtKB-UniRule"/>
</dbReference>
<evidence type="ECO:0000256" key="13">
    <source>
        <dbReference type="HAMAP-Rule" id="MF_01398"/>
    </source>
</evidence>
<dbReference type="HAMAP" id="MF_01398">
    <property type="entry name" value="ATP_synth_b_bprime"/>
    <property type="match status" value="1"/>
</dbReference>
<evidence type="ECO:0000256" key="14">
    <source>
        <dbReference type="RuleBase" id="RU003848"/>
    </source>
</evidence>
<keyword evidence="9 13" id="KW-0472">Membrane</keyword>
<comment type="subcellular location">
    <subcellularLocation>
        <location evidence="13">Cell membrane</location>
        <topology evidence="13">Single-pass membrane protein</topology>
    </subcellularLocation>
    <subcellularLocation>
        <location evidence="12">Endomembrane system</location>
        <topology evidence="12">Single-pass membrane protein</topology>
    </subcellularLocation>
</comment>
<proteinExistence type="inferred from homology"/>
<dbReference type="InterPro" id="IPR028987">
    <property type="entry name" value="ATP_synth_B-like_membr_sf"/>
</dbReference>